<accession>A0A8B9I0H6</accession>
<organism evidence="1 2">
    <name type="scientific">Astyanax mexicanus</name>
    <name type="common">Blind cave fish</name>
    <name type="synonym">Astyanax fasciatus mexicanus</name>
    <dbReference type="NCBI Taxonomy" id="7994"/>
    <lineage>
        <taxon>Eukaryota</taxon>
        <taxon>Metazoa</taxon>
        <taxon>Chordata</taxon>
        <taxon>Craniata</taxon>
        <taxon>Vertebrata</taxon>
        <taxon>Euteleostomi</taxon>
        <taxon>Actinopterygii</taxon>
        <taxon>Neopterygii</taxon>
        <taxon>Teleostei</taxon>
        <taxon>Ostariophysi</taxon>
        <taxon>Characiformes</taxon>
        <taxon>Characoidei</taxon>
        <taxon>Acestrorhamphidae</taxon>
        <taxon>Acestrorhamphinae</taxon>
        <taxon>Astyanax</taxon>
    </lineage>
</organism>
<dbReference type="PANTHER" id="PTHR46516:SF1">
    <property type="entry name" value="TRNA-SPECIFIC ADENOSINE DEAMINASE 1"/>
    <property type="match status" value="1"/>
</dbReference>
<protein>
    <submittedName>
        <fullName evidence="1">Uncharacterized protein</fullName>
    </submittedName>
</protein>
<proteinExistence type="predicted"/>
<evidence type="ECO:0000313" key="1">
    <source>
        <dbReference type="Ensembl" id="ENSAMXP00005017965.1"/>
    </source>
</evidence>
<dbReference type="Ensembl" id="ENSAMXT00005019861.1">
    <property type="protein sequence ID" value="ENSAMXP00005017965.1"/>
    <property type="gene ID" value="ENSAMXG00005009369.1"/>
</dbReference>
<dbReference type="GO" id="GO:0008033">
    <property type="term" value="P:tRNA processing"/>
    <property type="evidence" value="ECO:0007669"/>
    <property type="project" value="TreeGrafter"/>
</dbReference>
<evidence type="ECO:0000313" key="2">
    <source>
        <dbReference type="Proteomes" id="UP000694621"/>
    </source>
</evidence>
<dbReference type="GO" id="GO:0008251">
    <property type="term" value="F:tRNA-specific adenosine deaminase activity"/>
    <property type="evidence" value="ECO:0007669"/>
    <property type="project" value="TreeGrafter"/>
</dbReference>
<sequence>STQTRKIPKMCTEYRKPEAGLQWTLLAAVVKISEGASGQTVISSAPVQREVVALGTGTKCIGRAAMSCKGKHGQILPCR</sequence>
<name>A0A8B9I0H6_ASTMX</name>
<dbReference type="PANTHER" id="PTHR46516">
    <property type="entry name" value="TRNA-SPECIFIC ADENOSINE DEAMINASE 1"/>
    <property type="match status" value="1"/>
</dbReference>
<dbReference type="AlphaFoldDB" id="A0A8B9I0H6"/>
<reference evidence="1" key="1">
    <citation type="submission" date="2025-08" db="UniProtKB">
        <authorList>
            <consortium name="Ensembl"/>
        </authorList>
    </citation>
    <scope>IDENTIFICATION</scope>
</reference>
<dbReference type="Proteomes" id="UP000694621">
    <property type="component" value="Unplaced"/>
</dbReference>